<sequence length="178" mass="20293">MNVPPIRLLRPSGMTIDANEPCVLEIAIPVGLPHRLDPSMPALPYHPDTIRAELFRDWHAIPLLRRLMPQIVSNFFGPEHTRSALKTPNVATTPPCDIRLMANWDLSIIEDKETNLDIAAGRWKDIYGDEGHGPIDAYDEDPWGRVRILHAFKLSLIRGVWDAEQLEKMNPRVLNHPY</sequence>
<reference evidence="1" key="1">
    <citation type="journal article" date="2023" name="Mol. Phylogenet. Evol.">
        <title>Genome-scale phylogeny and comparative genomics of the fungal order Sordariales.</title>
        <authorList>
            <person name="Hensen N."/>
            <person name="Bonometti L."/>
            <person name="Westerberg I."/>
            <person name="Brannstrom I.O."/>
            <person name="Guillou S."/>
            <person name="Cros-Aarteil S."/>
            <person name="Calhoun S."/>
            <person name="Haridas S."/>
            <person name="Kuo A."/>
            <person name="Mondo S."/>
            <person name="Pangilinan J."/>
            <person name="Riley R."/>
            <person name="LaButti K."/>
            <person name="Andreopoulos B."/>
            <person name="Lipzen A."/>
            <person name="Chen C."/>
            <person name="Yan M."/>
            <person name="Daum C."/>
            <person name="Ng V."/>
            <person name="Clum A."/>
            <person name="Steindorff A."/>
            <person name="Ohm R.A."/>
            <person name="Martin F."/>
            <person name="Silar P."/>
            <person name="Natvig D.O."/>
            <person name="Lalanne C."/>
            <person name="Gautier V."/>
            <person name="Ament-Velasquez S.L."/>
            <person name="Kruys A."/>
            <person name="Hutchinson M.I."/>
            <person name="Powell A.J."/>
            <person name="Barry K."/>
            <person name="Miller A.N."/>
            <person name="Grigoriev I.V."/>
            <person name="Debuchy R."/>
            <person name="Gladieux P."/>
            <person name="Hiltunen Thoren M."/>
            <person name="Johannesson H."/>
        </authorList>
    </citation>
    <scope>NUCLEOTIDE SEQUENCE</scope>
    <source>
        <strain evidence="1">CBS 757.83</strain>
    </source>
</reference>
<keyword evidence="2" id="KW-1185">Reference proteome</keyword>
<dbReference type="EMBL" id="MU863653">
    <property type="protein sequence ID" value="KAK4098983.1"/>
    <property type="molecule type" value="Genomic_DNA"/>
</dbReference>
<gene>
    <name evidence="1" type="ORF">N658DRAFT_498805</name>
</gene>
<organism evidence="1 2">
    <name type="scientific">Parathielavia hyrcaniae</name>
    <dbReference type="NCBI Taxonomy" id="113614"/>
    <lineage>
        <taxon>Eukaryota</taxon>
        <taxon>Fungi</taxon>
        <taxon>Dikarya</taxon>
        <taxon>Ascomycota</taxon>
        <taxon>Pezizomycotina</taxon>
        <taxon>Sordariomycetes</taxon>
        <taxon>Sordariomycetidae</taxon>
        <taxon>Sordariales</taxon>
        <taxon>Chaetomiaceae</taxon>
        <taxon>Parathielavia</taxon>
    </lineage>
</organism>
<name>A0AAN6SZB2_9PEZI</name>
<evidence type="ECO:0000313" key="2">
    <source>
        <dbReference type="Proteomes" id="UP001305647"/>
    </source>
</evidence>
<dbReference type="Proteomes" id="UP001305647">
    <property type="component" value="Unassembled WGS sequence"/>
</dbReference>
<accession>A0AAN6SZB2</accession>
<reference evidence="1" key="2">
    <citation type="submission" date="2023-05" db="EMBL/GenBank/DDBJ databases">
        <authorList>
            <consortium name="Lawrence Berkeley National Laboratory"/>
            <person name="Steindorff A."/>
            <person name="Hensen N."/>
            <person name="Bonometti L."/>
            <person name="Westerberg I."/>
            <person name="Brannstrom I.O."/>
            <person name="Guillou S."/>
            <person name="Cros-Aarteil S."/>
            <person name="Calhoun S."/>
            <person name="Haridas S."/>
            <person name="Kuo A."/>
            <person name="Mondo S."/>
            <person name="Pangilinan J."/>
            <person name="Riley R."/>
            <person name="Labutti K."/>
            <person name="Andreopoulos B."/>
            <person name="Lipzen A."/>
            <person name="Chen C."/>
            <person name="Yanf M."/>
            <person name="Daum C."/>
            <person name="Ng V."/>
            <person name="Clum A."/>
            <person name="Ohm R."/>
            <person name="Martin F."/>
            <person name="Silar P."/>
            <person name="Natvig D."/>
            <person name="Lalanne C."/>
            <person name="Gautier V."/>
            <person name="Ament-Velasquez S.L."/>
            <person name="Kruys A."/>
            <person name="Hutchinson M.I."/>
            <person name="Powell A.J."/>
            <person name="Barry K."/>
            <person name="Miller A.N."/>
            <person name="Grigoriev I.V."/>
            <person name="Debuchy R."/>
            <person name="Gladieux P."/>
            <person name="Thoren M.H."/>
            <person name="Johannesson H."/>
        </authorList>
    </citation>
    <scope>NUCLEOTIDE SEQUENCE</scope>
    <source>
        <strain evidence="1">CBS 757.83</strain>
    </source>
</reference>
<evidence type="ECO:0000313" key="1">
    <source>
        <dbReference type="EMBL" id="KAK4098983.1"/>
    </source>
</evidence>
<proteinExistence type="predicted"/>
<protein>
    <submittedName>
        <fullName evidence="1">Uncharacterized protein</fullName>
    </submittedName>
</protein>
<dbReference type="AlphaFoldDB" id="A0AAN6SZB2"/>
<comment type="caution">
    <text evidence="1">The sequence shown here is derived from an EMBL/GenBank/DDBJ whole genome shotgun (WGS) entry which is preliminary data.</text>
</comment>